<dbReference type="EMBL" id="BAABHA010000004">
    <property type="protein sequence ID" value="GAA4381471.1"/>
    <property type="molecule type" value="Genomic_DNA"/>
</dbReference>
<feature type="signal peptide" evidence="6">
    <location>
        <begin position="1"/>
        <end position="26"/>
    </location>
</feature>
<evidence type="ECO:0000259" key="8">
    <source>
        <dbReference type="Pfam" id="PF14322"/>
    </source>
</evidence>
<dbReference type="Gene3D" id="1.25.40.390">
    <property type="match status" value="1"/>
</dbReference>
<feature type="domain" description="RagB/SusD" evidence="7">
    <location>
        <begin position="382"/>
        <end position="585"/>
    </location>
</feature>
<dbReference type="InterPro" id="IPR011990">
    <property type="entry name" value="TPR-like_helical_dom_sf"/>
</dbReference>
<dbReference type="Pfam" id="PF14322">
    <property type="entry name" value="SusD-like_3"/>
    <property type="match status" value="1"/>
</dbReference>
<reference evidence="10" key="1">
    <citation type="journal article" date="2019" name="Int. J. Syst. Evol. Microbiol.">
        <title>The Global Catalogue of Microorganisms (GCM) 10K type strain sequencing project: providing services to taxonomists for standard genome sequencing and annotation.</title>
        <authorList>
            <consortium name="The Broad Institute Genomics Platform"/>
            <consortium name="The Broad Institute Genome Sequencing Center for Infectious Disease"/>
            <person name="Wu L."/>
            <person name="Ma J."/>
        </authorList>
    </citation>
    <scope>NUCLEOTIDE SEQUENCE [LARGE SCALE GENOMIC DNA]</scope>
    <source>
        <strain evidence="10">JCM 17924</strain>
    </source>
</reference>
<evidence type="ECO:0000256" key="3">
    <source>
        <dbReference type="ARBA" id="ARBA00022729"/>
    </source>
</evidence>
<feature type="chain" id="PRO_5045707458" evidence="6">
    <location>
        <begin position="27"/>
        <end position="585"/>
    </location>
</feature>
<evidence type="ECO:0000256" key="6">
    <source>
        <dbReference type="SAM" id="SignalP"/>
    </source>
</evidence>
<dbReference type="InterPro" id="IPR012944">
    <property type="entry name" value="SusD_RagB_dom"/>
</dbReference>
<dbReference type="SUPFAM" id="SSF48452">
    <property type="entry name" value="TPR-like"/>
    <property type="match status" value="1"/>
</dbReference>
<proteinExistence type="inferred from homology"/>
<keyword evidence="4" id="KW-0472">Membrane</keyword>
<evidence type="ECO:0000313" key="10">
    <source>
        <dbReference type="Proteomes" id="UP001500454"/>
    </source>
</evidence>
<keyword evidence="10" id="KW-1185">Reference proteome</keyword>
<evidence type="ECO:0000313" key="9">
    <source>
        <dbReference type="EMBL" id="GAA4381471.1"/>
    </source>
</evidence>
<dbReference type="Pfam" id="PF07980">
    <property type="entry name" value="SusD_RagB"/>
    <property type="match status" value="1"/>
</dbReference>
<protein>
    <submittedName>
        <fullName evidence="9">RagB/SusD family nutrient uptake outer membrane protein</fullName>
    </submittedName>
</protein>
<dbReference type="RefSeq" id="WP_345223948.1">
    <property type="nucleotide sequence ID" value="NZ_BAABHA010000004.1"/>
</dbReference>
<sequence length="585" mass="65194">MKRIFRSTLAALGIVGLTSIMSCSFLDVEPTSVETAEAVFSTVNGAYNAVIGAYAPMTGDVAYGNRISGYFPYDSEDFLNSPTGDDAGAGRRGIARYNTAVDNADVRNAWNAMYRGIERANICIKYIPTMAQYQGGPDLAVVRRLHGEALTLRAQYYFELIRNWGDVPAPYEPTVTGQDFNLERVDRNAILDRMISDLDVAEKLVPWRSTVAQDERITKGAVKALRARLALYRASFYFDPKTSRMERATDYKKFYDTVRVECRELMALRSEHNLNASFEEPFRAIGEYRRDAANEIIFQVGMGGNSSFTDSKLGYFNGPRVTATSSTFGTTTQGAIVLQPTYFYAFAPNDTRRDVTIAPYSIDAAARRIPTTIISAYDGKFRREWSNNTSLKAGASQSLQFNWPLIRFSDVLLMFAEAENESLNGPSPAAQSALLEVRRRAYTGTLPTPPAGYTAFQQAIMDERNLEFGGEGIRKYDLIRWNMLGTKFAQIKATLRDWIDATPNENVPQYLYYTTNGPTFPPVNSYYGPAPATQPAGTTRVNWRASITEARIADIASGFAEARQLLPIPAEARNTNNRLTQNPSY</sequence>
<gene>
    <name evidence="9" type="ORF">GCM10023186_20950</name>
</gene>
<keyword evidence="5" id="KW-0998">Cell outer membrane</keyword>
<organism evidence="9 10">
    <name type="scientific">Hymenobacter koreensis</name>
    <dbReference type="NCBI Taxonomy" id="1084523"/>
    <lineage>
        <taxon>Bacteria</taxon>
        <taxon>Pseudomonadati</taxon>
        <taxon>Bacteroidota</taxon>
        <taxon>Cytophagia</taxon>
        <taxon>Cytophagales</taxon>
        <taxon>Hymenobacteraceae</taxon>
        <taxon>Hymenobacter</taxon>
    </lineage>
</organism>
<feature type="domain" description="SusD-like N-terminal" evidence="8">
    <location>
        <begin position="99"/>
        <end position="231"/>
    </location>
</feature>
<dbReference type="PROSITE" id="PS51257">
    <property type="entry name" value="PROKAR_LIPOPROTEIN"/>
    <property type="match status" value="1"/>
</dbReference>
<comment type="subcellular location">
    <subcellularLocation>
        <location evidence="1">Cell outer membrane</location>
    </subcellularLocation>
</comment>
<evidence type="ECO:0000256" key="5">
    <source>
        <dbReference type="ARBA" id="ARBA00023237"/>
    </source>
</evidence>
<accession>A0ABP8IZ52</accession>
<keyword evidence="3 6" id="KW-0732">Signal</keyword>
<dbReference type="InterPro" id="IPR033985">
    <property type="entry name" value="SusD-like_N"/>
</dbReference>
<evidence type="ECO:0000256" key="4">
    <source>
        <dbReference type="ARBA" id="ARBA00023136"/>
    </source>
</evidence>
<comment type="similarity">
    <text evidence="2">Belongs to the SusD family.</text>
</comment>
<evidence type="ECO:0000256" key="2">
    <source>
        <dbReference type="ARBA" id="ARBA00006275"/>
    </source>
</evidence>
<dbReference type="Proteomes" id="UP001500454">
    <property type="component" value="Unassembled WGS sequence"/>
</dbReference>
<evidence type="ECO:0000256" key="1">
    <source>
        <dbReference type="ARBA" id="ARBA00004442"/>
    </source>
</evidence>
<name>A0ABP8IZ52_9BACT</name>
<evidence type="ECO:0000259" key="7">
    <source>
        <dbReference type="Pfam" id="PF07980"/>
    </source>
</evidence>
<comment type="caution">
    <text evidence="9">The sequence shown here is derived from an EMBL/GenBank/DDBJ whole genome shotgun (WGS) entry which is preliminary data.</text>
</comment>